<organism evidence="8">
    <name type="scientific">Salmonella enterica subsp. enterica serovar Adelaide</name>
    <dbReference type="NCBI Taxonomy" id="29473"/>
    <lineage>
        <taxon>Bacteria</taxon>
        <taxon>Pseudomonadati</taxon>
        <taxon>Pseudomonadota</taxon>
        <taxon>Gammaproteobacteria</taxon>
        <taxon>Enterobacterales</taxon>
        <taxon>Enterobacteriaceae</taxon>
        <taxon>Salmonella</taxon>
    </lineage>
</organism>
<dbReference type="PROSITE" id="PS52018">
    <property type="entry name" value="DART"/>
    <property type="match status" value="1"/>
</dbReference>
<dbReference type="InterPro" id="IPR029494">
    <property type="entry name" value="DarT"/>
</dbReference>
<evidence type="ECO:0000256" key="6">
    <source>
        <dbReference type="PROSITE-ProRule" id="PRU01362"/>
    </source>
</evidence>
<feature type="binding site" evidence="6">
    <location>
        <position position="55"/>
    </location>
    <ligand>
        <name>NAD(+)</name>
        <dbReference type="ChEBI" id="CHEBI:57540"/>
    </ligand>
</feature>
<dbReference type="RefSeq" id="WP_077464177.1">
    <property type="nucleotide sequence ID" value="NZ_MTGP01000006.1"/>
</dbReference>
<comment type="caution">
    <text evidence="6">Lacks conserved residue(s) required for the propagation of feature annotation.</text>
</comment>
<keyword evidence="2 6" id="KW-0328">Glycosyltransferase</keyword>
<evidence type="ECO:0000313" key="8">
    <source>
        <dbReference type="EMBL" id="ECT1904877.1"/>
    </source>
</evidence>
<evidence type="ECO:0000259" key="7">
    <source>
        <dbReference type="PROSITE" id="PS52018"/>
    </source>
</evidence>
<dbReference type="GO" id="GO:0016757">
    <property type="term" value="F:glycosyltransferase activity"/>
    <property type="evidence" value="ECO:0007669"/>
    <property type="project" value="UniProtKB-UniRule"/>
</dbReference>
<sequence length="209" mass="23717">MSREQIRLTAEELQIPCLVHFTQATNLPSIMEHGLISVTDANVLNINPAINDELRLDGHCDAISLSIAFPNYRMFYRYRRDNPQVEWAVLGIDPSVIWRNDCAYCCHNAADTRISTQLLPQLKTAESFCGMFAEIDGLEPRQTQRLNSFDPTDGQAEVLSFDVVEPQYIFAVVFNNETTKNFYQHILGSRQALVNNSGSGYFASRSYVR</sequence>
<protein>
    <submittedName>
        <fullName evidence="8">DUF4433 domain-containing protein</fullName>
    </submittedName>
</protein>
<gene>
    <name evidence="8" type="ORF">DX339_19625</name>
</gene>
<feature type="binding site" evidence="6">
    <location>
        <begin position="20"/>
        <end position="22"/>
    </location>
    <ligand>
        <name>NAD(+)</name>
        <dbReference type="ChEBI" id="CHEBI:57540"/>
    </ligand>
</feature>
<dbReference type="Pfam" id="PF14487">
    <property type="entry name" value="DarT"/>
    <property type="match status" value="1"/>
</dbReference>
<evidence type="ECO:0000256" key="1">
    <source>
        <dbReference type="ARBA" id="ARBA00022649"/>
    </source>
</evidence>
<proteinExistence type="inferred from homology"/>
<keyword evidence="5 6" id="KW-0238">DNA-binding</keyword>
<name>A0A3Z3KAR7_SALET</name>
<feature type="domain" description="DarT" evidence="7">
    <location>
        <begin position="16"/>
        <end position="202"/>
    </location>
</feature>
<keyword evidence="3 6" id="KW-0808">Transferase</keyword>
<evidence type="ECO:0000256" key="3">
    <source>
        <dbReference type="ARBA" id="ARBA00022679"/>
    </source>
</evidence>
<keyword evidence="1 6" id="KW-1277">Toxin-antitoxin system</keyword>
<dbReference type="GO" id="GO:0016779">
    <property type="term" value="F:nucleotidyltransferase activity"/>
    <property type="evidence" value="ECO:0007669"/>
    <property type="project" value="UniProtKB-UniRule"/>
</dbReference>
<comment type="catalytic activity">
    <reaction evidence="6">
        <text>a thymidine in DNA + NAD(+) = an N-(ADP-alpha-D-ribosyl)-thymidine in DNA + nicotinamide + H(+)</text>
        <dbReference type="Rhea" id="RHEA:71651"/>
        <dbReference type="Rhea" id="RHEA-COMP:13556"/>
        <dbReference type="Rhea" id="RHEA-COMP:18051"/>
        <dbReference type="ChEBI" id="CHEBI:15378"/>
        <dbReference type="ChEBI" id="CHEBI:17154"/>
        <dbReference type="ChEBI" id="CHEBI:57540"/>
        <dbReference type="ChEBI" id="CHEBI:137386"/>
        <dbReference type="ChEBI" id="CHEBI:191199"/>
    </reaction>
</comment>
<dbReference type="GO" id="GO:0003677">
    <property type="term" value="F:DNA binding"/>
    <property type="evidence" value="ECO:0007669"/>
    <property type="project" value="UniProtKB-UniRule"/>
</dbReference>
<reference evidence="8" key="1">
    <citation type="submission" date="2018-08" db="EMBL/GenBank/DDBJ databases">
        <authorList>
            <consortium name="NARMS: The National Antimicrobial Resistance Monitoring System"/>
        </authorList>
    </citation>
    <scope>NUCLEOTIDE SEQUENCE [LARGE SCALE GENOMIC DNA]</scope>
    <source>
        <strain evidence="8">FSIS11808911</strain>
    </source>
</reference>
<dbReference type="AlphaFoldDB" id="A0A3Z3KAR7"/>
<dbReference type="EMBL" id="AAKLZH010000033">
    <property type="protein sequence ID" value="ECT1904877.1"/>
    <property type="molecule type" value="Genomic_DNA"/>
</dbReference>
<comment type="similarity">
    <text evidence="6">Belongs to the DarT ADP-ribosyltransferase family.</text>
</comment>
<evidence type="ECO:0000256" key="2">
    <source>
        <dbReference type="ARBA" id="ARBA00022676"/>
    </source>
</evidence>
<keyword evidence="4 6" id="KW-0548">Nucleotidyltransferase</keyword>
<evidence type="ECO:0000256" key="5">
    <source>
        <dbReference type="ARBA" id="ARBA00023125"/>
    </source>
</evidence>
<accession>A0A3Z3KAR7</accession>
<feature type="active site" description="Proton acceptor" evidence="6">
    <location>
        <position position="55"/>
    </location>
</feature>
<comment type="caution">
    <text evidence="8">The sequence shown here is derived from an EMBL/GenBank/DDBJ whole genome shotgun (WGS) entry which is preliminary data.</text>
</comment>
<feature type="active site" evidence="6">
    <location>
        <position position="157"/>
    </location>
</feature>
<dbReference type="Proteomes" id="UP000839661">
    <property type="component" value="Unassembled WGS sequence"/>
</dbReference>
<evidence type="ECO:0000256" key="4">
    <source>
        <dbReference type="ARBA" id="ARBA00022695"/>
    </source>
</evidence>